<dbReference type="InterPro" id="IPR045851">
    <property type="entry name" value="AMP-bd_C_sf"/>
</dbReference>
<protein>
    <submittedName>
        <fullName evidence="7">Fatty acyl-AMP ligase</fullName>
    </submittedName>
</protein>
<dbReference type="Pfam" id="PF00501">
    <property type="entry name" value="AMP-binding"/>
    <property type="match status" value="1"/>
</dbReference>
<evidence type="ECO:0000259" key="5">
    <source>
        <dbReference type="Pfam" id="PF00501"/>
    </source>
</evidence>
<dbReference type="EMBL" id="JACJRF010000045">
    <property type="protein sequence ID" value="MBD2346461.1"/>
    <property type="molecule type" value="Genomic_DNA"/>
</dbReference>
<dbReference type="Pfam" id="PF23024">
    <property type="entry name" value="AMP-dom_DIP2-like"/>
    <property type="match status" value="1"/>
</dbReference>
<sequence length="602" mass="67118">MTHFSTLVELLRARANHEPDKLAYMFLIDGKTEGPKLSYAELDRLARAIGALLQKHNAKGERVLLLYPQGLDVMAAFLGSLYGGVIAIPAPPPDAGRLKRALPRLRAIVKDANAKFVFTNQHLLGVLQAAQLDFPEFEEMTWFASEDIDLELADQWQDPEINPDTLAYLQYTSGSTSTPKGVMISHHNIMHHCAYLQKACGYDAESVSITWMPYFHDYGLVEGLTVPIYNGHPCYVMSPMSFIKQPVRWLQAISRYRGTHSQAPNFAYEQCIRRVTEQQRATLDLSSWVAAGNAAEPINPKVLEEFFEKFSPCGFKWETFAPAYGLAENTLLVSTSPRNTPPVLCLVEKAQIEQNKIVEASSWGEGVRAIPGCGRLVCDTQVAIVNPDTLTRCAADEVGEVWVADPSVAGGYWQRPQESESTFRAKIVGNNEVSFLRTGDLGFIKGGELFITGRIKDLIIIRGTNHYPQDLEWTVQEIHPALRPDYGAAFSIDVDGVEQLVVVQEVKRKPEEEFNADEVLTNIRQAIAEIHELQAYAVVLVKPGNVLKTSSGKIQRRACKASFLAGELEVLADWSENPKYTANYRRLQGEVNSLLEKVQVTH</sequence>
<dbReference type="SUPFAM" id="SSF56801">
    <property type="entry name" value="Acetyl-CoA synthetase-like"/>
    <property type="match status" value="1"/>
</dbReference>
<dbReference type="InterPro" id="IPR040097">
    <property type="entry name" value="FAAL/FAAC"/>
</dbReference>
<feature type="domain" description="AMP-binding enzyme C-terminal" evidence="6">
    <location>
        <begin position="457"/>
        <end position="571"/>
    </location>
</feature>
<dbReference type="InterPro" id="IPR000873">
    <property type="entry name" value="AMP-dep_synth/lig_dom"/>
</dbReference>
<organism evidence="7 8">
    <name type="scientific">Anabaena subtropica FACHB-260</name>
    <dbReference type="NCBI Taxonomy" id="2692884"/>
    <lineage>
        <taxon>Bacteria</taxon>
        <taxon>Bacillati</taxon>
        <taxon>Cyanobacteriota</taxon>
        <taxon>Cyanophyceae</taxon>
        <taxon>Nostocales</taxon>
        <taxon>Nostocaceae</taxon>
        <taxon>Anabaena</taxon>
    </lineage>
</organism>
<dbReference type="Gene3D" id="3.30.300.30">
    <property type="match status" value="1"/>
</dbReference>
<dbReference type="PROSITE" id="PS00455">
    <property type="entry name" value="AMP_BINDING"/>
    <property type="match status" value="1"/>
</dbReference>
<name>A0ABR8CTE2_9NOST</name>
<dbReference type="InterPro" id="IPR025110">
    <property type="entry name" value="AMP-bd_C"/>
</dbReference>
<dbReference type="InterPro" id="IPR042099">
    <property type="entry name" value="ANL_N_sf"/>
</dbReference>
<dbReference type="Proteomes" id="UP000607281">
    <property type="component" value="Unassembled WGS sequence"/>
</dbReference>
<comment type="similarity">
    <text evidence="1">Belongs to the ATP-dependent AMP-binding enzyme family.</text>
</comment>
<evidence type="ECO:0000256" key="3">
    <source>
        <dbReference type="ARBA" id="ARBA00022832"/>
    </source>
</evidence>
<evidence type="ECO:0000313" key="7">
    <source>
        <dbReference type="EMBL" id="MBD2346461.1"/>
    </source>
</evidence>
<dbReference type="CDD" id="cd05931">
    <property type="entry name" value="FAAL"/>
    <property type="match status" value="1"/>
</dbReference>
<dbReference type="RefSeq" id="WP_190408878.1">
    <property type="nucleotide sequence ID" value="NZ_JACJRF010000045.1"/>
</dbReference>
<evidence type="ECO:0000256" key="1">
    <source>
        <dbReference type="ARBA" id="ARBA00006432"/>
    </source>
</evidence>
<dbReference type="GO" id="GO:0016874">
    <property type="term" value="F:ligase activity"/>
    <property type="evidence" value="ECO:0007669"/>
    <property type="project" value="UniProtKB-KW"/>
</dbReference>
<keyword evidence="3" id="KW-0276">Fatty acid metabolism</keyword>
<comment type="caution">
    <text evidence="7">The sequence shown here is derived from an EMBL/GenBank/DDBJ whole genome shotgun (WGS) entry which is preliminary data.</text>
</comment>
<dbReference type="PANTHER" id="PTHR22754">
    <property type="entry name" value="DISCO-INTERACTING PROTEIN 2 DIP2 -RELATED"/>
    <property type="match status" value="1"/>
</dbReference>
<evidence type="ECO:0000256" key="4">
    <source>
        <dbReference type="ARBA" id="ARBA00023098"/>
    </source>
</evidence>
<gene>
    <name evidence="7" type="ORF">H6G18_20245</name>
</gene>
<dbReference type="PANTHER" id="PTHR22754:SF32">
    <property type="entry name" value="DISCO-INTERACTING PROTEIN 2"/>
    <property type="match status" value="1"/>
</dbReference>
<accession>A0ABR8CTE2</accession>
<keyword evidence="4" id="KW-0443">Lipid metabolism</keyword>
<dbReference type="InterPro" id="IPR020845">
    <property type="entry name" value="AMP-binding_CS"/>
</dbReference>
<proteinExistence type="inferred from homology"/>
<dbReference type="Gene3D" id="3.40.50.12780">
    <property type="entry name" value="N-terminal domain of ligase-like"/>
    <property type="match status" value="1"/>
</dbReference>
<feature type="domain" description="AMP-dependent synthetase/ligase" evidence="5">
    <location>
        <begin position="12"/>
        <end position="413"/>
    </location>
</feature>
<evidence type="ECO:0000259" key="6">
    <source>
        <dbReference type="Pfam" id="PF23024"/>
    </source>
</evidence>
<keyword evidence="8" id="KW-1185">Reference proteome</keyword>
<evidence type="ECO:0000256" key="2">
    <source>
        <dbReference type="ARBA" id="ARBA00022598"/>
    </source>
</evidence>
<reference evidence="7 8" key="1">
    <citation type="journal article" date="2020" name="ISME J.">
        <title>Comparative genomics reveals insights into cyanobacterial evolution and habitat adaptation.</title>
        <authorList>
            <person name="Chen M.Y."/>
            <person name="Teng W.K."/>
            <person name="Zhao L."/>
            <person name="Hu C.X."/>
            <person name="Zhou Y.K."/>
            <person name="Han B.P."/>
            <person name="Song L.R."/>
            <person name="Shu W.S."/>
        </authorList>
    </citation>
    <scope>NUCLEOTIDE SEQUENCE [LARGE SCALE GENOMIC DNA]</scope>
    <source>
        <strain evidence="7 8">FACHB-260</strain>
    </source>
</reference>
<evidence type="ECO:0000313" key="8">
    <source>
        <dbReference type="Proteomes" id="UP000607281"/>
    </source>
</evidence>
<keyword evidence="2 7" id="KW-0436">Ligase</keyword>